<dbReference type="eggNOG" id="COG0210">
    <property type="taxonomic scope" value="Bacteria"/>
</dbReference>
<evidence type="ECO:0000256" key="4">
    <source>
        <dbReference type="ARBA" id="ARBA00022840"/>
    </source>
</evidence>
<dbReference type="AlphaFoldDB" id="B2T8W8"/>
<keyword evidence="3 5" id="KW-0347">Helicase</keyword>
<keyword evidence="1 5" id="KW-0547">Nucleotide-binding</keyword>
<dbReference type="OrthoDB" id="384988at2"/>
<dbReference type="PANTHER" id="PTHR11070:SF3">
    <property type="entry name" value="DNA 3'-5' HELICASE"/>
    <property type="match status" value="1"/>
</dbReference>
<dbReference type="KEGG" id="bpy:Bphyt_6475"/>
<evidence type="ECO:0000256" key="3">
    <source>
        <dbReference type="ARBA" id="ARBA00022806"/>
    </source>
</evidence>
<evidence type="ECO:0000313" key="8">
    <source>
        <dbReference type="Proteomes" id="UP000001739"/>
    </source>
</evidence>
<dbReference type="Proteomes" id="UP000001739">
    <property type="component" value="Chromosome 2"/>
</dbReference>
<sequence length="628" mass="69502">MTSRIGSPDTPADIEVRECLDEQPARSFVMVAGAGSGKTTSLVKALQHLAVSRGAMLRRAGQQIACITYTEVAVAEISGDVGNASTFHVSTIHSFLWLLVRSFQADIKLWVVDRIREKIAEKAEHRDRRGTRAGTRERLIREIAELEEVRTTVARVERFTYGTGSDYAEGVLGHDDILKLGPALIVERPLLRQIIAGRFPFIFVDESQDTNPVVVSALRCVAADQPQLCVGFFGDPMQKIYTTGAGPIAREREWREITKPENFRCPTSVLRVVNAIRATGDGLEQTRGRALEVDGVLQPVTGSAQMFVLPADGNRTAGLQAVRLWLRNSTADPLWSSDNAEADVRLLVLVHRMAASRLGFANIYAALHDGAPASLKDGLDDGSAWPLRPLLQFVLPLVIAVRSGDQFKVMSLLRSACPQLETDRIQQQEIQGVLRQLQEGVDALAGLLEDGAHASILDVLRLIRDREMLRLDERFNTYLMPDPLDNGSSEFQHIVGFLACHAIELWGYRKYIEEESPFATQQGVKGAQFERVLVVLDDEEGPHSHFSYGKYFGFVPLSENDEEKIASGAESVLDRTRRLFYVCCSRAVKDLAVVMFVPDVELARNAVERTAIFPPGRVFGLEDLEGLA</sequence>
<dbReference type="PANTHER" id="PTHR11070">
    <property type="entry name" value="UVRD / RECB / PCRA DNA HELICASE FAMILY MEMBER"/>
    <property type="match status" value="1"/>
</dbReference>
<organism evidence="7 8">
    <name type="scientific">Paraburkholderia phytofirmans (strain DSM 17436 / LMG 22146 / PsJN)</name>
    <name type="common">Burkholderia phytofirmans</name>
    <dbReference type="NCBI Taxonomy" id="398527"/>
    <lineage>
        <taxon>Bacteria</taxon>
        <taxon>Pseudomonadati</taxon>
        <taxon>Pseudomonadota</taxon>
        <taxon>Betaproteobacteria</taxon>
        <taxon>Burkholderiales</taxon>
        <taxon>Burkholderiaceae</taxon>
        <taxon>Paraburkholderia</taxon>
    </lineage>
</organism>
<dbReference type="GO" id="GO:0000725">
    <property type="term" value="P:recombinational repair"/>
    <property type="evidence" value="ECO:0007669"/>
    <property type="project" value="TreeGrafter"/>
</dbReference>
<dbReference type="STRING" id="398527.Bphyt_6475"/>
<keyword evidence="4 5" id="KW-0067">ATP-binding</keyword>
<keyword evidence="2 5" id="KW-0378">Hydrolase</keyword>
<dbReference type="RefSeq" id="WP_012428285.1">
    <property type="nucleotide sequence ID" value="NC_010676.1"/>
</dbReference>
<evidence type="ECO:0000256" key="2">
    <source>
        <dbReference type="ARBA" id="ARBA00022801"/>
    </source>
</evidence>
<dbReference type="GO" id="GO:0005524">
    <property type="term" value="F:ATP binding"/>
    <property type="evidence" value="ECO:0007669"/>
    <property type="project" value="UniProtKB-UniRule"/>
</dbReference>
<feature type="domain" description="UvrD-like helicase ATP-binding" evidence="6">
    <location>
        <begin position="11"/>
        <end position="279"/>
    </location>
</feature>
<dbReference type="GO" id="GO:0043138">
    <property type="term" value="F:3'-5' DNA helicase activity"/>
    <property type="evidence" value="ECO:0007669"/>
    <property type="project" value="TreeGrafter"/>
</dbReference>
<dbReference type="InterPro" id="IPR027417">
    <property type="entry name" value="P-loop_NTPase"/>
</dbReference>
<proteinExistence type="predicted"/>
<dbReference type="PROSITE" id="PS51198">
    <property type="entry name" value="UVRD_HELICASE_ATP_BIND"/>
    <property type="match status" value="1"/>
</dbReference>
<evidence type="ECO:0000256" key="1">
    <source>
        <dbReference type="ARBA" id="ARBA00022741"/>
    </source>
</evidence>
<accession>B2T8W8</accession>
<evidence type="ECO:0000259" key="6">
    <source>
        <dbReference type="PROSITE" id="PS51198"/>
    </source>
</evidence>
<dbReference type="InterPro" id="IPR000212">
    <property type="entry name" value="DNA_helicase_UvrD/REP"/>
</dbReference>
<dbReference type="GO" id="GO:0005829">
    <property type="term" value="C:cytosol"/>
    <property type="evidence" value="ECO:0007669"/>
    <property type="project" value="TreeGrafter"/>
</dbReference>
<dbReference type="InterPro" id="IPR014016">
    <property type="entry name" value="UvrD-like_ATP-bd"/>
</dbReference>
<evidence type="ECO:0000313" key="7">
    <source>
        <dbReference type="EMBL" id="ACD20781.1"/>
    </source>
</evidence>
<dbReference type="GO" id="GO:0003677">
    <property type="term" value="F:DNA binding"/>
    <property type="evidence" value="ECO:0007669"/>
    <property type="project" value="InterPro"/>
</dbReference>
<dbReference type="Gene3D" id="3.40.50.300">
    <property type="entry name" value="P-loop containing nucleotide triphosphate hydrolases"/>
    <property type="match status" value="1"/>
</dbReference>
<gene>
    <name evidence="7" type="ordered locus">Bphyt_6475</name>
</gene>
<dbReference type="SUPFAM" id="SSF52540">
    <property type="entry name" value="P-loop containing nucleoside triphosphate hydrolases"/>
    <property type="match status" value="1"/>
</dbReference>
<evidence type="ECO:0000256" key="5">
    <source>
        <dbReference type="PROSITE-ProRule" id="PRU00560"/>
    </source>
</evidence>
<dbReference type="GO" id="GO:0016787">
    <property type="term" value="F:hydrolase activity"/>
    <property type="evidence" value="ECO:0007669"/>
    <property type="project" value="UniProtKB-UniRule"/>
</dbReference>
<reference evidence="7 8" key="1">
    <citation type="journal article" date="2011" name="J. Bacteriol.">
        <title>Complete genome sequence of the plant growth-promoting endophyte Burkholderia phytofirmans strain PsJN.</title>
        <authorList>
            <person name="Weilharter A."/>
            <person name="Mitter B."/>
            <person name="Shin M.V."/>
            <person name="Chain P.S."/>
            <person name="Nowak J."/>
            <person name="Sessitsch A."/>
        </authorList>
    </citation>
    <scope>NUCLEOTIDE SEQUENCE [LARGE SCALE GENOMIC DNA]</scope>
    <source>
        <strain evidence="8">DSM 17436 / LMG 22146 / PsJN</strain>
    </source>
</reference>
<dbReference type="Pfam" id="PF13245">
    <property type="entry name" value="AAA_19"/>
    <property type="match status" value="1"/>
</dbReference>
<dbReference type="EMBL" id="CP001053">
    <property type="protein sequence ID" value="ACD20781.1"/>
    <property type="molecule type" value="Genomic_DNA"/>
</dbReference>
<protein>
    <recommendedName>
        <fullName evidence="6">UvrD-like helicase ATP-binding domain-containing protein</fullName>
    </recommendedName>
</protein>
<name>B2T8W8_PARPJ</name>
<dbReference type="HOGENOM" id="CLU_027270_0_0_4"/>
<feature type="binding site" evidence="5">
    <location>
        <begin position="32"/>
        <end position="39"/>
    </location>
    <ligand>
        <name>ATP</name>
        <dbReference type="ChEBI" id="CHEBI:30616"/>
    </ligand>
</feature>